<dbReference type="BioCyc" id="RCHA213810:RUM_RS02575-MONOMER"/>
<organism evidence="1 2">
    <name type="scientific">Ruminococcus champanellensis (strain DSM 18848 / JCM 17042 / KCTC 15320 / 18P13)</name>
    <dbReference type="NCBI Taxonomy" id="213810"/>
    <lineage>
        <taxon>Bacteria</taxon>
        <taxon>Bacillati</taxon>
        <taxon>Bacillota</taxon>
        <taxon>Clostridia</taxon>
        <taxon>Eubacteriales</taxon>
        <taxon>Oscillospiraceae</taxon>
        <taxon>Ruminococcus</taxon>
    </lineage>
</organism>
<name>D4LAV9_RUMC1</name>
<dbReference type="RefSeq" id="WP_015557661.1">
    <property type="nucleotide sequence ID" value="NC_021039.1"/>
</dbReference>
<protein>
    <submittedName>
        <fullName evidence="1">Uncharacterized protein</fullName>
    </submittedName>
</protein>
<reference evidence="1" key="1">
    <citation type="submission" date="2010-03" db="EMBL/GenBank/DDBJ databases">
        <title>The genome sequence of Ruminococcus sp. 18P13.</title>
        <authorList>
            <consortium name="metaHIT consortium -- http://www.metahit.eu/"/>
            <person name="Pajon A."/>
            <person name="Turner K."/>
            <person name="Parkhill J."/>
            <person name="Bernalier A."/>
        </authorList>
    </citation>
    <scope>NUCLEOTIDE SEQUENCE [LARGE SCALE GENOMIC DNA]</scope>
    <source>
        <strain evidence="1">Type strain: 18P13</strain>
    </source>
</reference>
<evidence type="ECO:0000313" key="1">
    <source>
        <dbReference type="EMBL" id="CBL16754.1"/>
    </source>
</evidence>
<dbReference type="KEGG" id="rch:RUM_05330"/>
<dbReference type="GeneID" id="83155351"/>
<dbReference type="HOGENOM" id="CLU_071251_0_0_9"/>
<dbReference type="Pfam" id="PF24741">
    <property type="entry name" value="AlkZ-rel"/>
    <property type="match status" value="1"/>
</dbReference>
<proteinExistence type="predicted"/>
<accession>D4LAV9</accession>
<dbReference type="STRING" id="213810.RUM_05330"/>
<sequence>MRHENGEWMLQGTEASDPSRIRDPEGLIAYVEQAGFLPLFQNEIPGFSVEEHTLAADWWTGDPERDPWEWRSIAARSHRLAYGKFFSGKAGFLSLEWLPCFVNHRRDGYDFDSLYEAGKAGHREHQIMELFTEGASLFSWQIRQLLDTGKSPEGALTRLQMQLYLVTEDFQQRLSKQGVPYGMSAARYCTPEKLWGYEAVTAAYGESPADSYDRIRQQILKRYPDASDRAIRRICP</sequence>
<keyword evidence="2" id="KW-1185">Reference proteome</keyword>
<gene>
    <name evidence="1" type="ordered locus">RUM_05330</name>
</gene>
<evidence type="ECO:0000313" key="2">
    <source>
        <dbReference type="Proteomes" id="UP000007054"/>
    </source>
</evidence>
<dbReference type="EMBL" id="FP929052">
    <property type="protein sequence ID" value="CBL16754.1"/>
    <property type="molecule type" value="Genomic_DNA"/>
</dbReference>
<dbReference type="InterPro" id="IPR056298">
    <property type="entry name" value="AlkZ-rel"/>
</dbReference>
<reference evidence="1" key="2">
    <citation type="submission" date="2010-03" db="EMBL/GenBank/DDBJ databases">
        <authorList>
            <person name="Pajon A."/>
        </authorList>
    </citation>
    <scope>NUCLEOTIDE SEQUENCE</scope>
    <source>
        <strain evidence="1">Type strain: 18P13</strain>
    </source>
</reference>
<dbReference type="Proteomes" id="UP000007054">
    <property type="component" value="Chromosome"/>
</dbReference>
<dbReference type="PATRIC" id="fig|213810.4.peg.439"/>
<dbReference type="AlphaFoldDB" id="D4LAV9"/>